<dbReference type="GO" id="GO:0003700">
    <property type="term" value="F:DNA-binding transcription factor activity"/>
    <property type="evidence" value="ECO:0007669"/>
    <property type="project" value="InterPro"/>
</dbReference>
<dbReference type="InterPro" id="IPR000792">
    <property type="entry name" value="Tscrpt_reg_LuxR_C"/>
</dbReference>
<dbReference type="GO" id="GO:0003677">
    <property type="term" value="F:DNA binding"/>
    <property type="evidence" value="ECO:0007669"/>
    <property type="project" value="UniProtKB-KW"/>
</dbReference>
<proteinExistence type="inferred from homology"/>
<keyword evidence="8" id="KW-0238">DNA-binding</keyword>
<evidence type="ECO:0000313" key="8">
    <source>
        <dbReference type="EMBL" id="SUM82714.1"/>
    </source>
</evidence>
<protein>
    <recommendedName>
        <fullName evidence="2">RNA polymerase sigma factor SigS</fullName>
    </recommendedName>
</protein>
<evidence type="ECO:0000256" key="5">
    <source>
        <dbReference type="ARBA" id="ARBA00024701"/>
    </source>
</evidence>
<organism evidence="8 9">
    <name type="scientific">Staphylococcus saprophyticus</name>
    <dbReference type="NCBI Taxonomy" id="29385"/>
    <lineage>
        <taxon>Bacteria</taxon>
        <taxon>Bacillati</taxon>
        <taxon>Bacillota</taxon>
        <taxon>Bacilli</taxon>
        <taxon>Bacillales</taxon>
        <taxon>Staphylococcaceae</taxon>
        <taxon>Staphylococcus</taxon>
    </lineage>
</organism>
<dbReference type="InterPro" id="IPR014284">
    <property type="entry name" value="RNA_pol_sigma-70_dom"/>
</dbReference>
<dbReference type="SUPFAM" id="SSF46894">
    <property type="entry name" value="C-terminal effector domain of the bipartite response regulators"/>
    <property type="match status" value="1"/>
</dbReference>
<dbReference type="Pfam" id="PF04542">
    <property type="entry name" value="Sigma70_r2"/>
    <property type="match status" value="1"/>
</dbReference>
<accession>A0A380HKW5</accession>
<dbReference type="InterPro" id="IPR016032">
    <property type="entry name" value="Sig_transdc_resp-reg_C-effctor"/>
</dbReference>
<evidence type="ECO:0000256" key="2">
    <source>
        <dbReference type="ARBA" id="ARBA00021245"/>
    </source>
</evidence>
<evidence type="ECO:0000259" key="6">
    <source>
        <dbReference type="Pfam" id="PF00196"/>
    </source>
</evidence>
<gene>
    <name evidence="8" type="primary">sigS</name>
    <name evidence="8" type="ORF">NCTC7688_01269</name>
</gene>
<evidence type="ECO:0000256" key="1">
    <source>
        <dbReference type="ARBA" id="ARBA00007788"/>
    </source>
</evidence>
<dbReference type="InterPro" id="IPR013325">
    <property type="entry name" value="RNA_pol_sigma_r2"/>
</dbReference>
<dbReference type="SUPFAM" id="SSF88946">
    <property type="entry name" value="Sigma2 domain of RNA polymerase sigma factors"/>
    <property type="match status" value="1"/>
</dbReference>
<dbReference type="Proteomes" id="UP000254707">
    <property type="component" value="Unassembled WGS sequence"/>
</dbReference>
<comment type="function">
    <text evidence="5">Sigma factors are initiation factors that promote the attachment of RNA polymerase to specific initiation sites and are then released. Sigma-S contributes to the protection against external stress, thus playing a role in cellular fitness and survival.</text>
</comment>
<evidence type="ECO:0000256" key="3">
    <source>
        <dbReference type="ARBA" id="ARBA00023015"/>
    </source>
</evidence>
<evidence type="ECO:0000259" key="7">
    <source>
        <dbReference type="Pfam" id="PF04542"/>
    </source>
</evidence>
<dbReference type="AlphaFoldDB" id="A0A380HKW5"/>
<keyword evidence="4" id="KW-0804">Transcription</keyword>
<dbReference type="Pfam" id="PF00196">
    <property type="entry name" value="GerE"/>
    <property type="match status" value="1"/>
</dbReference>
<evidence type="ECO:0000313" key="9">
    <source>
        <dbReference type="Proteomes" id="UP000254707"/>
    </source>
</evidence>
<feature type="domain" description="HTH luxR-type" evidence="6">
    <location>
        <begin position="107"/>
        <end position="149"/>
    </location>
</feature>
<reference evidence="8 9" key="1">
    <citation type="submission" date="2018-06" db="EMBL/GenBank/DDBJ databases">
        <authorList>
            <consortium name="Pathogen Informatics"/>
            <person name="Doyle S."/>
        </authorList>
    </citation>
    <scope>NUCLEOTIDE SEQUENCE [LARGE SCALE GENOMIC DNA]</scope>
    <source>
        <strain evidence="8 9">NCTC7688</strain>
    </source>
</reference>
<dbReference type="RefSeq" id="WP_115340573.1">
    <property type="nucleotide sequence ID" value="NZ_UHED01000001.1"/>
</dbReference>
<dbReference type="InterPro" id="IPR036388">
    <property type="entry name" value="WH-like_DNA-bd_sf"/>
</dbReference>
<dbReference type="Gene3D" id="1.10.10.10">
    <property type="entry name" value="Winged helix-like DNA-binding domain superfamily/Winged helix DNA-binding domain"/>
    <property type="match status" value="1"/>
</dbReference>
<keyword evidence="3" id="KW-0805">Transcription regulation</keyword>
<name>A0A380HKW5_STASA</name>
<sequence length="156" mass="19155">MHFSKNYNKSKHIIYVLLKKYNIKYNNDEFVQLLTIKLWELSRKYNAQKSSSFQSYLYTRLNFYLIDLFRKQHNTYEICEPFDEVRCHQIPSIYLDSKIEAHHFLTTLTTQEQQWLQLKLYGYKQKEIAQHLKCSISTIKNIQQRVQVKYSKYYKF</sequence>
<dbReference type="EMBL" id="UHED01000001">
    <property type="protein sequence ID" value="SUM82714.1"/>
    <property type="molecule type" value="Genomic_DNA"/>
</dbReference>
<feature type="domain" description="RNA polymerase sigma-70 region 2" evidence="7">
    <location>
        <begin position="17"/>
        <end position="73"/>
    </location>
</feature>
<evidence type="ECO:0000256" key="4">
    <source>
        <dbReference type="ARBA" id="ARBA00023163"/>
    </source>
</evidence>
<dbReference type="InterPro" id="IPR007627">
    <property type="entry name" value="RNA_pol_sigma70_r2"/>
</dbReference>
<dbReference type="NCBIfam" id="TIGR02937">
    <property type="entry name" value="sigma70-ECF"/>
    <property type="match status" value="1"/>
</dbReference>
<dbReference type="GO" id="GO:0006352">
    <property type="term" value="P:DNA-templated transcription initiation"/>
    <property type="evidence" value="ECO:0007669"/>
    <property type="project" value="InterPro"/>
</dbReference>
<comment type="similarity">
    <text evidence="1">Belongs to the sigma-70 factor family.</text>
</comment>